<dbReference type="Proteomes" id="UP001277761">
    <property type="component" value="Unassembled WGS sequence"/>
</dbReference>
<feature type="transmembrane region" description="Helical" evidence="2">
    <location>
        <begin position="84"/>
        <end position="107"/>
    </location>
</feature>
<name>A0ABU4VQT8_9ACTN</name>
<protein>
    <submittedName>
        <fullName evidence="3">DUF6338 family protein</fullName>
    </submittedName>
</protein>
<feature type="transmembrane region" description="Helical" evidence="2">
    <location>
        <begin position="6"/>
        <end position="25"/>
    </location>
</feature>
<dbReference type="RefSeq" id="WP_319955450.1">
    <property type="nucleotide sequence ID" value="NZ_JAXAVX010000012.1"/>
</dbReference>
<dbReference type="EMBL" id="JAXAVX010000012">
    <property type="protein sequence ID" value="MDX8153301.1"/>
    <property type="molecule type" value="Genomic_DNA"/>
</dbReference>
<sequence>MVPQTGTALLVLFAFVMPGFVATLMRDRLFLTRSVTGDLERILVALAYSATIYGVAAAALAITAPLTSFGTDDITTAWRGQSPFAVYVAAAGYVLLLAPLVIAGASFRWHNSTTRGQVLKRLDVDPAHNTRSAWDHWFQRRERALIIVTLVDGEKTAGLFDANSMAGYTRDGQDLYLEKRWTLNEHGWFDQAVEQGYGVWIPANQIARIELYRPTEDDDEPEPRAEGQHAEAPVENHDERS</sequence>
<proteinExistence type="predicted"/>
<evidence type="ECO:0000313" key="3">
    <source>
        <dbReference type="EMBL" id="MDX8153301.1"/>
    </source>
</evidence>
<dbReference type="Pfam" id="PF19865">
    <property type="entry name" value="DUF6338"/>
    <property type="match status" value="1"/>
</dbReference>
<reference evidence="3 4" key="1">
    <citation type="submission" date="2023-11" db="EMBL/GenBank/DDBJ databases">
        <authorList>
            <person name="Xu M."/>
            <person name="Jiang T."/>
        </authorList>
    </citation>
    <scope>NUCLEOTIDE SEQUENCE [LARGE SCALE GENOMIC DNA]</scope>
    <source>
        <strain evidence="3 4">SD</strain>
    </source>
</reference>
<evidence type="ECO:0000256" key="1">
    <source>
        <dbReference type="SAM" id="MobiDB-lite"/>
    </source>
</evidence>
<keyword evidence="4" id="KW-1185">Reference proteome</keyword>
<gene>
    <name evidence="3" type="ORF">SK069_17010</name>
</gene>
<feature type="compositionally biased region" description="Basic and acidic residues" evidence="1">
    <location>
        <begin position="222"/>
        <end position="241"/>
    </location>
</feature>
<evidence type="ECO:0000256" key="2">
    <source>
        <dbReference type="SAM" id="Phobius"/>
    </source>
</evidence>
<comment type="caution">
    <text evidence="3">The sequence shown here is derived from an EMBL/GenBank/DDBJ whole genome shotgun (WGS) entry which is preliminary data.</text>
</comment>
<dbReference type="InterPro" id="IPR045919">
    <property type="entry name" value="DUF6338"/>
</dbReference>
<keyword evidence="2" id="KW-0472">Membrane</keyword>
<keyword evidence="2" id="KW-1133">Transmembrane helix</keyword>
<evidence type="ECO:0000313" key="4">
    <source>
        <dbReference type="Proteomes" id="UP001277761"/>
    </source>
</evidence>
<feature type="region of interest" description="Disordered" evidence="1">
    <location>
        <begin position="213"/>
        <end position="241"/>
    </location>
</feature>
<keyword evidence="2" id="KW-0812">Transmembrane</keyword>
<accession>A0ABU4VQT8</accession>
<feature type="transmembrane region" description="Helical" evidence="2">
    <location>
        <begin position="45"/>
        <end position="64"/>
    </location>
</feature>
<organism evidence="3 4">
    <name type="scientific">Patulibacter brassicae</name>
    <dbReference type="NCBI Taxonomy" id="1705717"/>
    <lineage>
        <taxon>Bacteria</taxon>
        <taxon>Bacillati</taxon>
        <taxon>Actinomycetota</taxon>
        <taxon>Thermoleophilia</taxon>
        <taxon>Solirubrobacterales</taxon>
        <taxon>Patulibacteraceae</taxon>
        <taxon>Patulibacter</taxon>
    </lineage>
</organism>